<dbReference type="OrthoDB" id="268362at2"/>
<sequence>MYRFDRIAAGVGLCILLCGCGGGNGLETAPATGQVLYNGKPLPYGTVSFRPKAGSPATGVIQTDGSFTLTTYRNGDGAILGMHEVLINATEHDAGIAAPVQPDTEMLAPKSLIPEKYMSFSTSGITAEVKQGEKNHFQIEMRD</sequence>
<comment type="caution">
    <text evidence="1">The sequence shown here is derived from an EMBL/GenBank/DDBJ whole genome shotgun (WGS) entry which is preliminary data.</text>
</comment>
<dbReference type="eggNOG" id="ENOG5033MUI">
    <property type="taxonomic scope" value="Bacteria"/>
</dbReference>
<organism evidence="1 2">
    <name type="scientific">Blastopirellula marina DSM 3645</name>
    <dbReference type="NCBI Taxonomy" id="314230"/>
    <lineage>
        <taxon>Bacteria</taxon>
        <taxon>Pseudomonadati</taxon>
        <taxon>Planctomycetota</taxon>
        <taxon>Planctomycetia</taxon>
        <taxon>Pirellulales</taxon>
        <taxon>Pirellulaceae</taxon>
        <taxon>Blastopirellula</taxon>
    </lineage>
</organism>
<evidence type="ECO:0000313" key="1">
    <source>
        <dbReference type="EMBL" id="EAQ81819.1"/>
    </source>
</evidence>
<dbReference type="HOGENOM" id="CLU_113730_1_2_0"/>
<name>A3ZNC4_9BACT</name>
<evidence type="ECO:0008006" key="3">
    <source>
        <dbReference type="Google" id="ProtNLM"/>
    </source>
</evidence>
<dbReference type="AlphaFoldDB" id="A3ZNC4"/>
<gene>
    <name evidence="1" type="ORF">DSM3645_16745</name>
</gene>
<dbReference type="PROSITE" id="PS51257">
    <property type="entry name" value="PROKAR_LIPOPROTEIN"/>
    <property type="match status" value="1"/>
</dbReference>
<dbReference type="RefSeq" id="WP_002651247.1">
    <property type="nucleotide sequence ID" value="NZ_CH672376.1"/>
</dbReference>
<protein>
    <recommendedName>
        <fullName evidence="3">Carboxypeptidase regulatory-like domain-containing protein</fullName>
    </recommendedName>
</protein>
<accession>A3ZNC4</accession>
<evidence type="ECO:0000313" key="2">
    <source>
        <dbReference type="Proteomes" id="UP000004358"/>
    </source>
</evidence>
<reference evidence="1 2" key="1">
    <citation type="submission" date="2006-02" db="EMBL/GenBank/DDBJ databases">
        <authorList>
            <person name="Amann R."/>
            <person name="Ferriera S."/>
            <person name="Johnson J."/>
            <person name="Kravitz S."/>
            <person name="Halpern A."/>
            <person name="Remington K."/>
            <person name="Beeson K."/>
            <person name="Tran B."/>
            <person name="Rogers Y.-H."/>
            <person name="Friedman R."/>
            <person name="Venter J.C."/>
        </authorList>
    </citation>
    <scope>NUCLEOTIDE SEQUENCE [LARGE SCALE GENOMIC DNA]</scope>
    <source>
        <strain evidence="1 2">DSM 3645</strain>
    </source>
</reference>
<dbReference type="EMBL" id="AANZ01000003">
    <property type="protein sequence ID" value="EAQ81819.1"/>
    <property type="molecule type" value="Genomic_DNA"/>
</dbReference>
<proteinExistence type="predicted"/>
<dbReference type="Proteomes" id="UP000004358">
    <property type="component" value="Unassembled WGS sequence"/>
</dbReference>